<name>A0A154PE86_DUFNO</name>
<accession>A0A154PE86</accession>
<sequence>MYVTNVLHNFCTLNHFCREEPFHTFAQYSRMMESSSKQSNDEEMEGKKEKDFAPFSKLFR</sequence>
<organism evidence="2 3">
    <name type="scientific">Dufourea novaeangliae</name>
    <name type="common">Sweat bee</name>
    <dbReference type="NCBI Taxonomy" id="178035"/>
    <lineage>
        <taxon>Eukaryota</taxon>
        <taxon>Metazoa</taxon>
        <taxon>Ecdysozoa</taxon>
        <taxon>Arthropoda</taxon>
        <taxon>Hexapoda</taxon>
        <taxon>Insecta</taxon>
        <taxon>Pterygota</taxon>
        <taxon>Neoptera</taxon>
        <taxon>Endopterygota</taxon>
        <taxon>Hymenoptera</taxon>
        <taxon>Apocrita</taxon>
        <taxon>Aculeata</taxon>
        <taxon>Apoidea</taxon>
        <taxon>Anthophila</taxon>
        <taxon>Halictidae</taxon>
        <taxon>Rophitinae</taxon>
        <taxon>Dufourea</taxon>
    </lineage>
</organism>
<dbReference type="Proteomes" id="UP000076502">
    <property type="component" value="Unassembled WGS sequence"/>
</dbReference>
<dbReference type="EMBL" id="KQ434886">
    <property type="protein sequence ID" value="KZC10185.1"/>
    <property type="molecule type" value="Genomic_DNA"/>
</dbReference>
<dbReference type="AlphaFoldDB" id="A0A154PE86"/>
<evidence type="ECO:0000256" key="1">
    <source>
        <dbReference type="SAM" id="MobiDB-lite"/>
    </source>
</evidence>
<evidence type="ECO:0000313" key="3">
    <source>
        <dbReference type="Proteomes" id="UP000076502"/>
    </source>
</evidence>
<gene>
    <name evidence="2" type="ORF">WN55_01168</name>
</gene>
<evidence type="ECO:0000313" key="2">
    <source>
        <dbReference type="EMBL" id="KZC10185.1"/>
    </source>
</evidence>
<protein>
    <submittedName>
        <fullName evidence="2">Uncharacterized protein</fullName>
    </submittedName>
</protein>
<reference evidence="2 3" key="1">
    <citation type="submission" date="2015-07" db="EMBL/GenBank/DDBJ databases">
        <title>The genome of Dufourea novaeangliae.</title>
        <authorList>
            <person name="Pan H."/>
            <person name="Kapheim K."/>
        </authorList>
    </citation>
    <scope>NUCLEOTIDE SEQUENCE [LARGE SCALE GENOMIC DNA]</scope>
    <source>
        <strain evidence="2">0120121106</strain>
        <tissue evidence="2">Whole body</tissue>
    </source>
</reference>
<feature type="region of interest" description="Disordered" evidence="1">
    <location>
        <begin position="33"/>
        <end position="60"/>
    </location>
</feature>
<keyword evidence="3" id="KW-1185">Reference proteome</keyword>
<proteinExistence type="predicted"/>